<dbReference type="EMBL" id="CP026100">
    <property type="protein sequence ID" value="AYV48433.1"/>
    <property type="molecule type" value="Genomic_DNA"/>
</dbReference>
<gene>
    <name evidence="8" type="ORF">C1707_20415</name>
    <name evidence="9" type="ORF">CFHF_20655</name>
</gene>
<dbReference type="RefSeq" id="WP_101714809.1">
    <property type="nucleotide sequence ID" value="NZ_CP026100.1"/>
</dbReference>
<evidence type="ECO:0000256" key="4">
    <source>
        <dbReference type="ARBA" id="ARBA00022691"/>
    </source>
</evidence>
<evidence type="ECO:0000313" key="9">
    <source>
        <dbReference type="EMBL" id="PLR08852.1"/>
    </source>
</evidence>
<proteinExistence type="inferred from homology"/>
<dbReference type="InterPro" id="IPR012340">
    <property type="entry name" value="NA-bd_OB-fold"/>
</dbReference>
<feature type="binding site" evidence="6">
    <location>
        <position position="341"/>
    </location>
    <ligand>
        <name>S-adenosyl-L-methionine</name>
        <dbReference type="ChEBI" id="CHEBI:59789"/>
    </ligand>
</feature>
<keyword evidence="3 6" id="KW-0808">Transferase</keyword>
<dbReference type="PANTHER" id="PTHR11061">
    <property type="entry name" value="RNA M5U METHYLTRANSFERASE"/>
    <property type="match status" value="1"/>
</dbReference>
<reference evidence="9 10" key="1">
    <citation type="submission" date="2017-12" db="EMBL/GenBank/DDBJ databases">
        <title>The genome sequence of Caulobacter flavus CGMCC1 15093.</title>
        <authorList>
            <person name="Gao J."/>
            <person name="Mao X."/>
            <person name="Sun J."/>
        </authorList>
    </citation>
    <scope>NUCLEOTIDE SEQUENCE [LARGE SCALE GENOMIC DNA]</scope>
    <source>
        <strain evidence="9 10">CGMCC1 15093</strain>
    </source>
</reference>
<dbReference type="Gene3D" id="2.40.50.140">
    <property type="entry name" value="Nucleic acid-binding proteins"/>
    <property type="match status" value="1"/>
</dbReference>
<dbReference type="AlphaFoldDB" id="A0A2N5CPH0"/>
<reference evidence="8 11" key="2">
    <citation type="submission" date="2018-01" db="EMBL/GenBank/DDBJ databases">
        <title>Complete genome sequence of Caulobacter flavus RHGG3.</title>
        <authorList>
            <person name="Yang E."/>
        </authorList>
    </citation>
    <scope>NUCLEOTIDE SEQUENCE [LARGE SCALE GENOMIC DNA]</scope>
    <source>
        <strain evidence="8 11">RHGG3</strain>
    </source>
</reference>
<keyword evidence="4 6" id="KW-0949">S-adenosyl-L-methionine</keyword>
<dbReference type="GO" id="GO:0070041">
    <property type="term" value="F:rRNA (uridine-C5-)-methyltransferase activity"/>
    <property type="evidence" value="ECO:0007669"/>
    <property type="project" value="TreeGrafter"/>
</dbReference>
<dbReference type="GO" id="GO:0051539">
    <property type="term" value="F:4 iron, 4 sulfur cluster binding"/>
    <property type="evidence" value="ECO:0007669"/>
    <property type="project" value="UniProtKB-KW"/>
</dbReference>
<dbReference type="PANTHER" id="PTHR11061:SF49">
    <property type="entry name" value="23S RRNA (URACIL(1939)-C(5))-METHYLTRANSFERASE RLMD"/>
    <property type="match status" value="1"/>
</dbReference>
<feature type="binding site" evidence="6">
    <location>
        <position position="293"/>
    </location>
    <ligand>
        <name>S-adenosyl-L-methionine</name>
        <dbReference type="ChEBI" id="CHEBI:59789"/>
    </ligand>
</feature>
<dbReference type="Pfam" id="PF05958">
    <property type="entry name" value="tRNA_U5-meth_tr"/>
    <property type="match status" value="1"/>
</dbReference>
<dbReference type="Gene3D" id="3.40.50.150">
    <property type="entry name" value="Vaccinia Virus protein VP39"/>
    <property type="match status" value="1"/>
</dbReference>
<evidence type="ECO:0000313" key="8">
    <source>
        <dbReference type="EMBL" id="AYV48433.1"/>
    </source>
</evidence>
<sequence>MRELKIDAVGGQGDGVAAGPAFVPLTLPGERITARMEGQRGELAEILEASPDRVDPACKHFGHCGGCALQHWDIAPYLDWKREQVRLQLKRERIEVEILPTFASPPASRRRVALHARGGKGGVRLGFKERRSWNLVKIEECPVAHPKIVAALPGLARLAQPFLEHPKSAPTLHVTLTGTGLDIDVTGVERKSGGLSADARVQAAMTAGEFDFARVTLAGETLYMARQPLVKLGPAIVPLPAGSFLQAVPSAEQAMAEFALAHVAGAAKVADLFSGVGTFTFRLAQEASVYAADFAEPAIAALKAAVGSAPGLKAIVAEARDLTRRPMLSSELDKMDAVVFDPPRAGALEQTVEIAKSKVSRVVGVSCNPATFARDAGLLIDAGFKLEKVLPVDQFLWSPHIELVGVFSR</sequence>
<evidence type="ECO:0000313" key="11">
    <source>
        <dbReference type="Proteomes" id="UP000281192"/>
    </source>
</evidence>
<dbReference type="Gene3D" id="2.40.50.1070">
    <property type="match status" value="1"/>
</dbReference>
<dbReference type="InterPro" id="IPR030390">
    <property type="entry name" value="MeTrfase_TrmA_AS"/>
</dbReference>
<evidence type="ECO:0000256" key="1">
    <source>
        <dbReference type="ARBA" id="ARBA00022485"/>
    </source>
</evidence>
<dbReference type="CDD" id="cd02440">
    <property type="entry name" value="AdoMet_MTases"/>
    <property type="match status" value="1"/>
</dbReference>
<dbReference type="PROSITE" id="PS01230">
    <property type="entry name" value="TRMA_1"/>
    <property type="match status" value="1"/>
</dbReference>
<dbReference type="EMBL" id="PJRQ01000041">
    <property type="protein sequence ID" value="PLR08852.1"/>
    <property type="molecule type" value="Genomic_DNA"/>
</dbReference>
<feature type="binding site" evidence="6">
    <location>
        <position position="273"/>
    </location>
    <ligand>
        <name>S-adenosyl-L-methionine</name>
        <dbReference type="ChEBI" id="CHEBI:59789"/>
    </ligand>
</feature>
<dbReference type="OrthoDB" id="9804590at2"/>
<organism evidence="9 10">
    <name type="scientific">Caulobacter flavus</name>
    <dbReference type="NCBI Taxonomy" id="1679497"/>
    <lineage>
        <taxon>Bacteria</taxon>
        <taxon>Pseudomonadati</taxon>
        <taxon>Pseudomonadota</taxon>
        <taxon>Alphaproteobacteria</taxon>
        <taxon>Caulobacterales</taxon>
        <taxon>Caulobacteraceae</taxon>
        <taxon>Caulobacter</taxon>
    </lineage>
</organism>
<dbReference type="Proteomes" id="UP000281192">
    <property type="component" value="Chromosome"/>
</dbReference>
<dbReference type="GO" id="GO:0070475">
    <property type="term" value="P:rRNA base methylation"/>
    <property type="evidence" value="ECO:0007669"/>
    <property type="project" value="TreeGrafter"/>
</dbReference>
<dbReference type="Proteomes" id="UP000234483">
    <property type="component" value="Unassembled WGS sequence"/>
</dbReference>
<protein>
    <submittedName>
        <fullName evidence="9">RNA methyltransferase</fullName>
    </submittedName>
</protein>
<dbReference type="PROSITE" id="PS51687">
    <property type="entry name" value="SAM_MT_RNA_M5U"/>
    <property type="match status" value="1"/>
</dbReference>
<feature type="active site" evidence="7">
    <location>
        <position position="367"/>
    </location>
</feature>
<dbReference type="InterPro" id="IPR010280">
    <property type="entry name" value="U5_MeTrfase_fam"/>
</dbReference>
<evidence type="ECO:0000256" key="3">
    <source>
        <dbReference type="ARBA" id="ARBA00022679"/>
    </source>
</evidence>
<comment type="similarity">
    <text evidence="6">Belongs to the class I-like SAM-binding methyltransferase superfamily. RNA M5U methyltransferase family.</text>
</comment>
<dbReference type="SUPFAM" id="SSF53335">
    <property type="entry name" value="S-adenosyl-L-methionine-dependent methyltransferases"/>
    <property type="match status" value="1"/>
</dbReference>
<dbReference type="InterPro" id="IPR029063">
    <property type="entry name" value="SAM-dependent_MTases_sf"/>
</dbReference>
<keyword evidence="5" id="KW-0411">Iron-sulfur</keyword>
<keyword evidence="11" id="KW-1185">Reference proteome</keyword>
<keyword evidence="1" id="KW-0479">Metal-binding</keyword>
<feature type="active site" description="Nucleophile" evidence="6">
    <location>
        <position position="367"/>
    </location>
</feature>
<keyword evidence="1" id="KW-0004">4Fe-4S</keyword>
<keyword evidence="2 6" id="KW-0489">Methyltransferase</keyword>
<evidence type="ECO:0000313" key="10">
    <source>
        <dbReference type="Proteomes" id="UP000234483"/>
    </source>
</evidence>
<evidence type="ECO:0000256" key="7">
    <source>
        <dbReference type="PROSITE-ProRule" id="PRU10015"/>
    </source>
</evidence>
<keyword evidence="1" id="KW-0408">Iron</keyword>
<name>A0A2N5CPH0_9CAUL</name>
<evidence type="ECO:0000256" key="2">
    <source>
        <dbReference type="ARBA" id="ARBA00022603"/>
    </source>
</evidence>
<evidence type="ECO:0000256" key="5">
    <source>
        <dbReference type="ARBA" id="ARBA00023014"/>
    </source>
</evidence>
<accession>A0A2N5CPH0</accession>
<feature type="binding site" evidence="6">
    <location>
        <position position="246"/>
    </location>
    <ligand>
        <name>S-adenosyl-L-methionine</name>
        <dbReference type="ChEBI" id="CHEBI:59789"/>
    </ligand>
</feature>
<dbReference type="KEGG" id="cfh:C1707_20415"/>
<evidence type="ECO:0000256" key="6">
    <source>
        <dbReference type="PROSITE-ProRule" id="PRU01024"/>
    </source>
</evidence>